<dbReference type="Gene3D" id="3.40.50.10810">
    <property type="entry name" value="Tandem AAA-ATPase domain"/>
    <property type="match status" value="2"/>
</dbReference>
<accession>A0AA38J1G4</accession>
<dbReference type="InterPro" id="IPR052583">
    <property type="entry name" value="ATP-helicase/E3_Ub-Ligase"/>
</dbReference>
<dbReference type="InterPro" id="IPR048695">
    <property type="entry name" value="SHPRH_helical_2nd"/>
</dbReference>
<dbReference type="InterPro" id="IPR049730">
    <property type="entry name" value="SNF2/RAD54-like_C"/>
</dbReference>
<keyword evidence="2 5" id="KW-0863">Zinc-finger</keyword>
<evidence type="ECO:0000256" key="4">
    <source>
        <dbReference type="ARBA" id="ARBA00022833"/>
    </source>
</evidence>
<dbReference type="CDD" id="cd18793">
    <property type="entry name" value="SF2_C_SNF"/>
    <property type="match status" value="1"/>
</dbReference>
<dbReference type="GO" id="GO:0016787">
    <property type="term" value="F:hydrolase activity"/>
    <property type="evidence" value="ECO:0007669"/>
    <property type="project" value="UniProtKB-KW"/>
</dbReference>
<evidence type="ECO:0000259" key="7">
    <source>
        <dbReference type="PROSITE" id="PS50089"/>
    </source>
</evidence>
<dbReference type="SMART" id="SM00249">
    <property type="entry name" value="PHD"/>
    <property type="match status" value="1"/>
</dbReference>
<dbReference type="SUPFAM" id="SSF57850">
    <property type="entry name" value="RING/U-box"/>
    <property type="match status" value="1"/>
</dbReference>
<dbReference type="InterPro" id="IPR001965">
    <property type="entry name" value="Znf_PHD"/>
</dbReference>
<evidence type="ECO:0000256" key="1">
    <source>
        <dbReference type="ARBA" id="ARBA00022723"/>
    </source>
</evidence>
<dbReference type="GO" id="GO:0005634">
    <property type="term" value="C:nucleus"/>
    <property type="evidence" value="ECO:0007669"/>
    <property type="project" value="TreeGrafter"/>
</dbReference>
<evidence type="ECO:0000313" key="9">
    <source>
        <dbReference type="EMBL" id="KAJ3664999.1"/>
    </source>
</evidence>
<evidence type="ECO:0000256" key="2">
    <source>
        <dbReference type="ARBA" id="ARBA00022771"/>
    </source>
</evidence>
<dbReference type="InterPro" id="IPR001841">
    <property type="entry name" value="Znf_RING"/>
</dbReference>
<evidence type="ECO:0000259" key="8">
    <source>
        <dbReference type="PROSITE" id="PS51194"/>
    </source>
</evidence>
<dbReference type="PROSITE" id="PS00518">
    <property type="entry name" value="ZF_RING_1"/>
    <property type="match status" value="1"/>
</dbReference>
<dbReference type="GO" id="GO:0000209">
    <property type="term" value="P:protein polyubiquitination"/>
    <property type="evidence" value="ECO:0007669"/>
    <property type="project" value="TreeGrafter"/>
</dbReference>
<protein>
    <recommendedName>
        <fullName evidence="11">E3 ubiquitin-protein ligase SHPRH</fullName>
    </recommendedName>
</protein>
<keyword evidence="1" id="KW-0479">Metal-binding</keyword>
<dbReference type="InterPro" id="IPR000330">
    <property type="entry name" value="SNF2_N"/>
</dbReference>
<feature type="domain" description="RING-type" evidence="7">
    <location>
        <begin position="1157"/>
        <end position="1200"/>
    </location>
</feature>
<dbReference type="InterPro" id="IPR014001">
    <property type="entry name" value="Helicase_ATP-bd"/>
</dbReference>
<dbReference type="Pfam" id="PF00176">
    <property type="entry name" value="SNF2-rel_dom"/>
    <property type="match status" value="1"/>
</dbReference>
<keyword evidence="10" id="KW-1185">Reference proteome</keyword>
<dbReference type="GO" id="GO:0005524">
    <property type="term" value="F:ATP binding"/>
    <property type="evidence" value="ECO:0007669"/>
    <property type="project" value="InterPro"/>
</dbReference>
<gene>
    <name evidence="9" type="ORF">Zmor_000523</name>
</gene>
<dbReference type="PANTHER" id="PTHR45865">
    <property type="entry name" value="E3 UBIQUITIN-PROTEIN LIGASE SHPRH FAMILY MEMBER"/>
    <property type="match status" value="1"/>
</dbReference>
<comment type="caution">
    <text evidence="9">The sequence shown here is derived from an EMBL/GenBank/DDBJ whole genome shotgun (WGS) entry which is preliminary data.</text>
</comment>
<reference evidence="9" key="1">
    <citation type="journal article" date="2023" name="G3 (Bethesda)">
        <title>Whole genome assemblies of Zophobas morio and Tenebrio molitor.</title>
        <authorList>
            <person name="Kaur S."/>
            <person name="Stinson S.A."/>
            <person name="diCenzo G.C."/>
        </authorList>
    </citation>
    <scope>NUCLEOTIDE SEQUENCE</scope>
    <source>
        <strain evidence="9">QUZm001</strain>
    </source>
</reference>
<dbReference type="GO" id="GO:0008270">
    <property type="term" value="F:zinc ion binding"/>
    <property type="evidence" value="ECO:0007669"/>
    <property type="project" value="UniProtKB-KW"/>
</dbReference>
<dbReference type="GO" id="GO:0006974">
    <property type="term" value="P:DNA damage response"/>
    <property type="evidence" value="ECO:0007669"/>
    <property type="project" value="TreeGrafter"/>
</dbReference>
<dbReference type="GO" id="GO:0061630">
    <property type="term" value="F:ubiquitin protein ligase activity"/>
    <property type="evidence" value="ECO:0007669"/>
    <property type="project" value="TreeGrafter"/>
</dbReference>
<dbReference type="Proteomes" id="UP001168821">
    <property type="component" value="Unassembled WGS sequence"/>
</dbReference>
<dbReference type="SUPFAM" id="SSF57903">
    <property type="entry name" value="FYVE/PHD zinc finger"/>
    <property type="match status" value="1"/>
</dbReference>
<name>A0AA38J1G4_9CUCU</name>
<dbReference type="SMART" id="SM00487">
    <property type="entry name" value="DEXDc"/>
    <property type="match status" value="1"/>
</dbReference>
<dbReference type="EMBL" id="JALNTZ010000001">
    <property type="protein sequence ID" value="KAJ3664999.1"/>
    <property type="molecule type" value="Genomic_DNA"/>
</dbReference>
<sequence>MGRQKTTPTKFNSSEGCHSRYLDYIPVKPRRSKKRSNNSLSTGQCYKILIPSEKNKQFHLGKLLAGTTHNELPDTWSTCKMSFLFKRGTPNKHLLINLDSTSVLVELLPGNDVVEEVIYSRIFAIHVLLIDGSVFFDLYFCDLPLPRFTKRLGLCIQTVLSLVLDVPIIDDNEESEVDLSSEFAVAQLYKNIRKEREKSNKIECENVQHPRLKPQLRPYQEDAVRWMLQQERKTDAPEGELHPLYTVIKLESGLDIYYDKYSGYVDITKPTIETTTKGGILADEMGLGKTVEVLACILLHSKPLENEENINLETSPTVKLISKKRKMRETKPEPKPDLIDQSKKLKVPDDWVKSSSKKSQTYVALETWYNSVLQTACKKTEHKDENALQCICGGSSEEGSVTCIDCDKIQHGDCLGYKKNFGPYRCPQCWMNQPLLETKATLIVSPVSLRTQWCKEICKHIKGDLKVLQYGGSSVTPTYPNELTKYDIVITTYSVLQSELRLTETEKALSFRHHKRYSAPGSPLTRVKWWRLCLDEAQTVETTTSMVSAMAKKLTAHFRWAVTGTPISKEISDLHGLIDYLHLEPYNDSYTWEQLLFNPYSQGKTAPMLTFLAQVLWRSSKDDVIDQINIPKQTIKEHWLSFSTIEHHFYKCEHSSSQKVFLDKVRSHEPDVPLQSLDKSALKMVLAPLLSLRQICTYPNSIKTRYLATKKPVKSMKDLLDALIAKNNNESEEYLRVVLSALNGLAGIYLLLQAPEQAIEEYRAVLQLYTRFTEEEKIAKLSVDKLQVVHAMHNLAEVLDTCATNGATLRDDTLRRDCQEVEKKYIEKFINQSMAALQDTLLITANVTKLQDSFVLDAGRWYSDLLEWIYVHSYDQELYTRIENLHSVANVECSVDFKNARSLIYAISSWDDHISNLRENAIQVVNDLYTHCPEDEFQIIVSDELVQKATDCHLRPQKKSKSSKKKCPVCVANDHLKAYEFELFFMGKRTTNFEDMSLKGSWKPTPQELIFRSILAIGRAKNANNDLVKDGEIHINILDTLKKEFKEVRKLWTHLDQQICAQDELDMCKTRLRLKGPNDDKPQKKEVTSILKNLTYNLENKVETIFLLDEHELEHQRIVLHNEEHRNMAFLDKNIATRKYLETLTQQHNENQSLDPCPICKNALENHWGMVPCGHSYCFDCIQQLIDQIRGQHLQCCVCRAYYSVIEISYTKTDEQNQEVETAKIAGNYSTKVESIVKLIMELRSEDCDVKILVFSSWVSVLNYVKEALTNNDIPSELVSSGSLEKQIEKFKDERQHITALLLPINLGAKGLNLVEATHVILTEPLLNVGDELQAIGRVHRIGQTRPTVVHKFFIKGSIEESIQKAVSSDSQNWEKNKVTIGQLMNLFENDNTSTT</sequence>
<dbReference type="InterPro" id="IPR018957">
    <property type="entry name" value="Znf_C3HC4_RING-type"/>
</dbReference>
<dbReference type="PROSITE" id="PS51194">
    <property type="entry name" value="HELICASE_CTER"/>
    <property type="match status" value="1"/>
</dbReference>
<dbReference type="SMART" id="SM00184">
    <property type="entry name" value="RING"/>
    <property type="match status" value="1"/>
</dbReference>
<evidence type="ECO:0000256" key="6">
    <source>
        <dbReference type="SAM" id="MobiDB-lite"/>
    </source>
</evidence>
<dbReference type="Pfam" id="PF00097">
    <property type="entry name" value="zf-C3HC4"/>
    <property type="match status" value="1"/>
</dbReference>
<dbReference type="PANTHER" id="PTHR45865:SF1">
    <property type="entry name" value="E3 UBIQUITIN-PROTEIN LIGASE SHPRH"/>
    <property type="match status" value="1"/>
</dbReference>
<evidence type="ECO:0000256" key="5">
    <source>
        <dbReference type="PROSITE-ProRule" id="PRU00175"/>
    </source>
</evidence>
<dbReference type="PROSITE" id="PS50089">
    <property type="entry name" value="ZF_RING_2"/>
    <property type="match status" value="1"/>
</dbReference>
<dbReference type="Pfam" id="PF00271">
    <property type="entry name" value="Helicase_C"/>
    <property type="match status" value="1"/>
</dbReference>
<dbReference type="Pfam" id="PF21325">
    <property type="entry name" value="SHPRH_helical-1st"/>
    <property type="match status" value="1"/>
</dbReference>
<dbReference type="Gene3D" id="3.40.50.300">
    <property type="entry name" value="P-loop containing nucleotide triphosphate hydrolases"/>
    <property type="match status" value="1"/>
</dbReference>
<evidence type="ECO:0000256" key="3">
    <source>
        <dbReference type="ARBA" id="ARBA00022801"/>
    </source>
</evidence>
<keyword evidence="3" id="KW-0378">Hydrolase</keyword>
<feature type="domain" description="Helicase C-terminal" evidence="8">
    <location>
        <begin position="1235"/>
        <end position="1393"/>
    </location>
</feature>
<dbReference type="Pfam" id="PF21324">
    <property type="entry name" value="SHPRH_helical-2nd"/>
    <property type="match status" value="1"/>
</dbReference>
<evidence type="ECO:0008006" key="11">
    <source>
        <dbReference type="Google" id="ProtNLM"/>
    </source>
</evidence>
<feature type="compositionally biased region" description="Basic and acidic residues" evidence="6">
    <location>
        <begin position="329"/>
        <end position="340"/>
    </location>
</feature>
<organism evidence="9 10">
    <name type="scientific">Zophobas morio</name>
    <dbReference type="NCBI Taxonomy" id="2755281"/>
    <lineage>
        <taxon>Eukaryota</taxon>
        <taxon>Metazoa</taxon>
        <taxon>Ecdysozoa</taxon>
        <taxon>Arthropoda</taxon>
        <taxon>Hexapoda</taxon>
        <taxon>Insecta</taxon>
        <taxon>Pterygota</taxon>
        <taxon>Neoptera</taxon>
        <taxon>Endopterygota</taxon>
        <taxon>Coleoptera</taxon>
        <taxon>Polyphaga</taxon>
        <taxon>Cucujiformia</taxon>
        <taxon>Tenebrionidae</taxon>
        <taxon>Zophobas</taxon>
    </lineage>
</organism>
<evidence type="ECO:0000313" key="10">
    <source>
        <dbReference type="Proteomes" id="UP001168821"/>
    </source>
</evidence>
<keyword evidence="4" id="KW-0862">Zinc</keyword>
<dbReference type="InterPro" id="IPR038718">
    <property type="entry name" value="SNF2-like_sf"/>
</dbReference>
<feature type="region of interest" description="Disordered" evidence="6">
    <location>
        <begin position="321"/>
        <end position="340"/>
    </location>
</feature>
<dbReference type="SUPFAM" id="SSF52540">
    <property type="entry name" value="P-loop containing nucleoside triphosphate hydrolases"/>
    <property type="match status" value="2"/>
</dbReference>
<dbReference type="Gene3D" id="3.30.40.10">
    <property type="entry name" value="Zinc/RING finger domain, C3HC4 (zinc finger)"/>
    <property type="match status" value="2"/>
</dbReference>
<dbReference type="InterPro" id="IPR027417">
    <property type="entry name" value="P-loop_NTPase"/>
</dbReference>
<dbReference type="InterPro" id="IPR011011">
    <property type="entry name" value="Znf_FYVE_PHD"/>
</dbReference>
<dbReference type="SMART" id="SM00490">
    <property type="entry name" value="HELICc"/>
    <property type="match status" value="1"/>
</dbReference>
<dbReference type="InterPro" id="IPR017907">
    <property type="entry name" value="Znf_RING_CS"/>
</dbReference>
<proteinExistence type="predicted"/>
<dbReference type="InterPro" id="IPR048686">
    <property type="entry name" value="SHPRH_helical_1st"/>
</dbReference>
<dbReference type="InterPro" id="IPR013083">
    <property type="entry name" value="Znf_RING/FYVE/PHD"/>
</dbReference>
<dbReference type="InterPro" id="IPR001650">
    <property type="entry name" value="Helicase_C-like"/>
</dbReference>